<feature type="compositionally biased region" description="Polar residues" evidence="5">
    <location>
        <begin position="56"/>
        <end position="68"/>
    </location>
</feature>
<evidence type="ECO:0000256" key="4">
    <source>
        <dbReference type="PROSITE-ProRule" id="PRU00322"/>
    </source>
</evidence>
<dbReference type="InterPro" id="IPR001876">
    <property type="entry name" value="Znf_RanBP2"/>
</dbReference>
<dbReference type="Proteomes" id="UP000054937">
    <property type="component" value="Unassembled WGS sequence"/>
</dbReference>
<dbReference type="InParanoid" id="A0A0V0R7V5"/>
<dbReference type="AlphaFoldDB" id="A0A0V0R7V5"/>
<feature type="domain" description="RanBP2-type" evidence="6">
    <location>
        <begin position="326"/>
        <end position="355"/>
    </location>
</feature>
<keyword evidence="8" id="KW-1185">Reference proteome</keyword>
<name>A0A0V0R7V5_PSEPJ</name>
<evidence type="ECO:0000256" key="3">
    <source>
        <dbReference type="ARBA" id="ARBA00022833"/>
    </source>
</evidence>
<organism evidence="7 8">
    <name type="scientific">Pseudocohnilembus persalinus</name>
    <name type="common">Ciliate</name>
    <dbReference type="NCBI Taxonomy" id="266149"/>
    <lineage>
        <taxon>Eukaryota</taxon>
        <taxon>Sar</taxon>
        <taxon>Alveolata</taxon>
        <taxon>Ciliophora</taxon>
        <taxon>Intramacronucleata</taxon>
        <taxon>Oligohymenophorea</taxon>
        <taxon>Scuticociliatia</taxon>
        <taxon>Philasterida</taxon>
        <taxon>Pseudocohnilembidae</taxon>
        <taxon>Pseudocohnilembus</taxon>
    </lineage>
</organism>
<feature type="region of interest" description="Disordered" evidence="5">
    <location>
        <begin position="235"/>
        <end position="333"/>
    </location>
</feature>
<evidence type="ECO:0000313" key="7">
    <source>
        <dbReference type="EMBL" id="KRX10563.1"/>
    </source>
</evidence>
<evidence type="ECO:0000256" key="5">
    <source>
        <dbReference type="SAM" id="MobiDB-lite"/>
    </source>
</evidence>
<evidence type="ECO:0000256" key="1">
    <source>
        <dbReference type="ARBA" id="ARBA00022723"/>
    </source>
</evidence>
<protein>
    <recommendedName>
        <fullName evidence="6">RanBP2-type domain-containing protein</fullName>
    </recommendedName>
</protein>
<reference evidence="7 8" key="1">
    <citation type="journal article" date="2015" name="Sci. Rep.">
        <title>Genome of the facultative scuticociliatosis pathogen Pseudocohnilembus persalinus provides insight into its virulence through horizontal gene transfer.</title>
        <authorList>
            <person name="Xiong J."/>
            <person name="Wang G."/>
            <person name="Cheng J."/>
            <person name="Tian M."/>
            <person name="Pan X."/>
            <person name="Warren A."/>
            <person name="Jiang C."/>
            <person name="Yuan D."/>
            <person name="Miao W."/>
        </authorList>
    </citation>
    <scope>NUCLEOTIDE SEQUENCE [LARGE SCALE GENOMIC DNA]</scope>
    <source>
        <strain evidence="7">36N120E</strain>
    </source>
</reference>
<keyword evidence="2 4" id="KW-0863">Zinc-finger</keyword>
<comment type="caution">
    <text evidence="7">The sequence shown here is derived from an EMBL/GenBank/DDBJ whole genome shotgun (WGS) entry which is preliminary data.</text>
</comment>
<keyword evidence="3" id="KW-0862">Zinc</keyword>
<feature type="compositionally biased region" description="Basic residues" evidence="5">
    <location>
        <begin position="179"/>
        <end position="196"/>
    </location>
</feature>
<evidence type="ECO:0000256" key="2">
    <source>
        <dbReference type="ARBA" id="ARBA00022771"/>
    </source>
</evidence>
<feature type="domain" description="RanBP2-type" evidence="6">
    <location>
        <begin position="202"/>
        <end position="231"/>
    </location>
</feature>
<dbReference type="EMBL" id="LDAU01000025">
    <property type="protein sequence ID" value="KRX10563.1"/>
    <property type="molecule type" value="Genomic_DNA"/>
</dbReference>
<feature type="region of interest" description="Disordered" evidence="5">
    <location>
        <begin position="27"/>
        <end position="131"/>
    </location>
</feature>
<dbReference type="Gene3D" id="4.10.1060.10">
    <property type="entry name" value="Zinc finger, RanBP2-type"/>
    <property type="match status" value="2"/>
</dbReference>
<dbReference type="OrthoDB" id="448399at2759"/>
<feature type="compositionally biased region" description="Low complexity" evidence="5">
    <location>
        <begin position="39"/>
        <end position="55"/>
    </location>
</feature>
<dbReference type="SMART" id="SM00547">
    <property type="entry name" value="ZnF_RBZ"/>
    <property type="match status" value="2"/>
</dbReference>
<feature type="compositionally biased region" description="Low complexity" evidence="5">
    <location>
        <begin position="76"/>
        <end position="115"/>
    </location>
</feature>
<sequence>MKKKNAIFQYLIKQPYYTNLSNFIKKQQKGSSIGPPKPNQQQQSIIQQQKYYSYNDPYSQYPPNQNIGYENPSYPPQYEQQQYPPQYQQTYPPQQYPQQGPPHQQQQLQQQQIQGGYQGPPPPARQQNNQGGFLNELYNGIQDIMHQGDGPYNEHPQYPHQEPYGQRGAYNDRNNYRERRSRSRDRRSRSRDHSKKYPSNISDGDWNCTNCDNWNFARRQECNKCSSLRRTNQGEVYFGGAQGGPPKRGEDRGPPRRNDFRRDDNRRGGRRNDSRDRRDNRRDDRRDYRRDDRRDERRDDRRDDRRRDDRRRENNGRQGGKGPQISEGDWTCGKCKNINFKSRNQCNRCHESKNDVCEKVHRGSRSDSQNFRGGSRDNRPYRKGSQDGANRSQMPVKKEGDWQNQIFVKQNRNVLSVKTSTFNGVTSVIVAKILEIHHKCEVRVKKS</sequence>
<dbReference type="InterPro" id="IPR036443">
    <property type="entry name" value="Znf_RanBP2_sf"/>
</dbReference>
<gene>
    <name evidence="7" type="ORF">PPERSA_05383</name>
</gene>
<feature type="region of interest" description="Disordered" evidence="5">
    <location>
        <begin position="144"/>
        <end position="204"/>
    </location>
</feature>
<feature type="region of interest" description="Disordered" evidence="5">
    <location>
        <begin position="357"/>
        <end position="403"/>
    </location>
</feature>
<dbReference type="PROSITE" id="PS50199">
    <property type="entry name" value="ZF_RANBP2_2"/>
    <property type="match status" value="2"/>
</dbReference>
<evidence type="ECO:0000259" key="6">
    <source>
        <dbReference type="PROSITE" id="PS50199"/>
    </source>
</evidence>
<keyword evidence="1" id="KW-0479">Metal-binding</keyword>
<feature type="compositionally biased region" description="Basic and acidic residues" evidence="5">
    <location>
        <begin position="247"/>
        <end position="315"/>
    </location>
</feature>
<accession>A0A0V0R7V5</accession>
<dbReference type="Pfam" id="PF00641">
    <property type="entry name" value="Zn_ribbon_RanBP"/>
    <property type="match status" value="2"/>
</dbReference>
<dbReference type="SUPFAM" id="SSF90209">
    <property type="entry name" value="Ran binding protein zinc finger-like"/>
    <property type="match status" value="2"/>
</dbReference>
<proteinExistence type="predicted"/>
<evidence type="ECO:0000313" key="8">
    <source>
        <dbReference type="Proteomes" id="UP000054937"/>
    </source>
</evidence>
<dbReference type="PROSITE" id="PS01358">
    <property type="entry name" value="ZF_RANBP2_1"/>
    <property type="match status" value="2"/>
</dbReference>
<dbReference type="GO" id="GO:0008270">
    <property type="term" value="F:zinc ion binding"/>
    <property type="evidence" value="ECO:0007669"/>
    <property type="project" value="UniProtKB-KW"/>
</dbReference>